<dbReference type="AlphaFoldDB" id="A0A3S2XXW6"/>
<comment type="caution">
    <text evidence="2">The sequence shown here is derived from an EMBL/GenBank/DDBJ whole genome shotgun (WGS) entry which is preliminary data.</text>
</comment>
<name>A0A3S2XXW6_9SPHI</name>
<dbReference type="EMBL" id="SACK01000018">
    <property type="protein sequence ID" value="RVT96450.1"/>
    <property type="molecule type" value="Genomic_DNA"/>
</dbReference>
<reference evidence="2 3" key="1">
    <citation type="submission" date="2019-01" db="EMBL/GenBank/DDBJ databases">
        <authorList>
            <person name="Chen W.-M."/>
        </authorList>
    </citation>
    <scope>NUCLEOTIDE SEQUENCE [LARGE SCALE GENOMIC DNA]</scope>
    <source>
        <strain evidence="2 3">YBJ-36</strain>
    </source>
</reference>
<proteinExistence type="predicted"/>
<dbReference type="OrthoDB" id="793442at2"/>
<evidence type="ECO:0000313" key="2">
    <source>
        <dbReference type="EMBL" id="RVT96450.1"/>
    </source>
</evidence>
<evidence type="ECO:0000256" key="1">
    <source>
        <dbReference type="SAM" id="SignalP"/>
    </source>
</evidence>
<gene>
    <name evidence="2" type="ORF">EOD41_20425</name>
</gene>
<evidence type="ECO:0000313" key="3">
    <source>
        <dbReference type="Proteomes" id="UP000282759"/>
    </source>
</evidence>
<dbReference type="RefSeq" id="WP_127708674.1">
    <property type="nucleotide sequence ID" value="NZ_SACK01000018.1"/>
</dbReference>
<keyword evidence="3" id="KW-1185">Reference proteome</keyword>
<keyword evidence="1" id="KW-0732">Signal</keyword>
<dbReference type="Proteomes" id="UP000282759">
    <property type="component" value="Unassembled WGS sequence"/>
</dbReference>
<accession>A0A3S2XXW6</accession>
<feature type="chain" id="PRO_5018579513" evidence="1">
    <location>
        <begin position="20"/>
        <end position="162"/>
    </location>
</feature>
<organism evidence="2 3">
    <name type="scientific">Mucilaginibacter limnophilus</name>
    <dbReference type="NCBI Taxonomy" id="1932778"/>
    <lineage>
        <taxon>Bacteria</taxon>
        <taxon>Pseudomonadati</taxon>
        <taxon>Bacteroidota</taxon>
        <taxon>Sphingobacteriia</taxon>
        <taxon>Sphingobacteriales</taxon>
        <taxon>Sphingobacteriaceae</taxon>
        <taxon>Mucilaginibacter</taxon>
    </lineage>
</organism>
<feature type="signal peptide" evidence="1">
    <location>
        <begin position="1"/>
        <end position="19"/>
    </location>
</feature>
<sequence>MKKLLVVIIAMFAAVSSFAQTLPPLYRYDLKTEEGCEEADAIALQVADYLFETPFITDDENRLRAASFLNRWMDGTPTYTFMIDEDVTANFDGDPELTDMYMAALTRFQLRNPDVKDEAKISVEAMKQVLNYANKDENIVLLTKRLEKLIAANQQGRLEKVL</sequence>
<protein>
    <submittedName>
        <fullName evidence="2">Uncharacterized protein</fullName>
    </submittedName>
</protein>